<keyword evidence="1" id="KW-0378">Hydrolase</keyword>
<gene>
    <name evidence="1" type="ORF">OWV82_008497</name>
</gene>
<accession>A0ACC1YAC7</accession>
<proteinExistence type="predicted"/>
<evidence type="ECO:0000313" key="2">
    <source>
        <dbReference type="Proteomes" id="UP001164539"/>
    </source>
</evidence>
<dbReference type="Proteomes" id="UP001164539">
    <property type="component" value="Chromosome 4"/>
</dbReference>
<sequence length="697" mass="76853">MRSLNSRFVLIDVNSSWHAANQVPISTLNYIQNTNFITSISSSFRRTRGARKTVASQKPLPPSIQSPNVRRPTDRAASRNGPLPDSPNLASTSRSAADSELEMFVELLPVRMRRELCMQRELGDLIEVVMDLGRKPLARFPSGDWVISEQVVKEEDLKHAIAKVGDFSDDNRSGIDRSLHRISAIRNRKMQIIGLTCRVGRAVSGSAEIIRDLVEGGGSILVIGPPGVGKTTLIREIARMLADDHMKRVVIVDTSNEIGGDGDVPHAGIGRARRMQVPNVNMQHNVMIEAVENHMPETIIIDEIGTELEALAASTIAQRGVQLVGTAHGMTIDNVIKNPSLQILVGGIESVTLGDEEAKKRKVQKTILERKGPATFTCAVELISTTECRVHHRLDATVDAILAGKSPLFEIRQMNAEHDEPLKATPITRERYLEDSELTINEDKSTEVESDEENEDYLPVRFKKQSTKRSVRKSSSPVCVYTYKILEADLLQVAKVMGLEDEIDVTDDIGTADAILASGPELKQNPWIRGVAKFHQLPVFVIKSNTMAQMVKAVRMILGIESMGSISKYPVKKSFDIEIEDDTPKRKPTLEEIDALEEVRLAIEYIVIPGGEAVELLPRRSEIVDRQLELVESYQLAAEKSGSKLNPRLQILPLRLNKRSSSKSPKSGSGSHKETTGKSLTGNDGGASVTRLPLLPE</sequence>
<organism evidence="1 2">
    <name type="scientific">Melia azedarach</name>
    <name type="common">Chinaberry tree</name>
    <dbReference type="NCBI Taxonomy" id="155640"/>
    <lineage>
        <taxon>Eukaryota</taxon>
        <taxon>Viridiplantae</taxon>
        <taxon>Streptophyta</taxon>
        <taxon>Embryophyta</taxon>
        <taxon>Tracheophyta</taxon>
        <taxon>Spermatophyta</taxon>
        <taxon>Magnoliopsida</taxon>
        <taxon>eudicotyledons</taxon>
        <taxon>Gunneridae</taxon>
        <taxon>Pentapetalae</taxon>
        <taxon>rosids</taxon>
        <taxon>malvids</taxon>
        <taxon>Sapindales</taxon>
        <taxon>Meliaceae</taxon>
        <taxon>Melia</taxon>
    </lineage>
</organism>
<name>A0ACC1YAC7_MELAZ</name>
<dbReference type="EMBL" id="CM051397">
    <property type="protein sequence ID" value="KAJ4720712.1"/>
    <property type="molecule type" value="Genomic_DNA"/>
</dbReference>
<reference evidence="1 2" key="1">
    <citation type="journal article" date="2023" name="Science">
        <title>Complex scaffold remodeling in plant triterpene biosynthesis.</title>
        <authorList>
            <person name="De La Pena R."/>
            <person name="Hodgson H."/>
            <person name="Liu J.C."/>
            <person name="Stephenson M.J."/>
            <person name="Martin A.C."/>
            <person name="Owen C."/>
            <person name="Harkess A."/>
            <person name="Leebens-Mack J."/>
            <person name="Jimenez L.E."/>
            <person name="Osbourn A."/>
            <person name="Sattely E.S."/>
        </authorList>
    </citation>
    <scope>NUCLEOTIDE SEQUENCE [LARGE SCALE GENOMIC DNA]</scope>
    <source>
        <strain evidence="2">cv. JPN11</strain>
        <tissue evidence="1">Leaf</tissue>
    </source>
</reference>
<keyword evidence="2" id="KW-1185">Reference proteome</keyword>
<protein>
    <submittedName>
        <fullName evidence="1">P-loop containing nucleoside triphosphate hydrolases superfamily protein</fullName>
    </submittedName>
</protein>
<comment type="caution">
    <text evidence="1">The sequence shown here is derived from an EMBL/GenBank/DDBJ whole genome shotgun (WGS) entry which is preliminary data.</text>
</comment>
<evidence type="ECO:0000313" key="1">
    <source>
        <dbReference type="EMBL" id="KAJ4720712.1"/>
    </source>
</evidence>